<keyword evidence="2" id="KW-1185">Reference proteome</keyword>
<dbReference type="AlphaFoldDB" id="A0A839TI33"/>
<evidence type="ECO:0000313" key="2">
    <source>
        <dbReference type="Proteomes" id="UP000588111"/>
    </source>
</evidence>
<proteinExistence type="predicted"/>
<accession>A0A839TI33</accession>
<dbReference type="Proteomes" id="UP000588111">
    <property type="component" value="Unassembled WGS sequence"/>
</dbReference>
<sequence length="35" mass="3700">MSKPSPRVLEVKRIADITPNMCCITLGGEDAALGL</sequence>
<comment type="caution">
    <text evidence="1">The sequence shown here is derived from an EMBL/GenBank/DDBJ whole genome shotgun (WGS) entry which is preliminary data.</text>
</comment>
<gene>
    <name evidence="1" type="ORF">FHS24_001690</name>
</gene>
<reference evidence="1 2" key="1">
    <citation type="submission" date="2020-08" db="EMBL/GenBank/DDBJ databases">
        <title>Genomic Encyclopedia of Type Strains, Phase III (KMG-III): the genomes of soil and plant-associated and newly described type strains.</title>
        <authorList>
            <person name="Whitman W."/>
        </authorList>
    </citation>
    <scope>NUCLEOTIDE SEQUENCE [LARGE SCALE GENOMIC DNA]</scope>
    <source>
        <strain evidence="1 2">CECT 5885</strain>
    </source>
</reference>
<evidence type="ECO:0000313" key="1">
    <source>
        <dbReference type="EMBL" id="MBB3107173.1"/>
    </source>
</evidence>
<organism evidence="1 2">
    <name type="scientific">Psychrobacter luti</name>
    <dbReference type="NCBI Taxonomy" id="198481"/>
    <lineage>
        <taxon>Bacteria</taxon>
        <taxon>Pseudomonadati</taxon>
        <taxon>Pseudomonadota</taxon>
        <taxon>Gammaproteobacteria</taxon>
        <taxon>Moraxellales</taxon>
        <taxon>Moraxellaceae</taxon>
        <taxon>Psychrobacter</taxon>
    </lineage>
</organism>
<name>A0A839TI33_9GAMM</name>
<protein>
    <submittedName>
        <fullName evidence="1">NADPH-dependent ferric siderophore reductase</fullName>
    </submittedName>
</protein>
<dbReference type="EMBL" id="JACHXL010000003">
    <property type="protein sequence ID" value="MBB3107173.1"/>
    <property type="molecule type" value="Genomic_DNA"/>
</dbReference>